<dbReference type="Proteomes" id="UP000828390">
    <property type="component" value="Unassembled WGS sequence"/>
</dbReference>
<accession>A0A9D4LAU8</accession>
<keyword evidence="3" id="KW-1185">Reference proteome</keyword>
<reference evidence="2" key="2">
    <citation type="submission" date="2020-11" db="EMBL/GenBank/DDBJ databases">
        <authorList>
            <person name="McCartney M.A."/>
            <person name="Auch B."/>
            <person name="Kono T."/>
            <person name="Mallez S."/>
            <person name="Becker A."/>
            <person name="Gohl D.M."/>
            <person name="Silverstein K.A.T."/>
            <person name="Koren S."/>
            <person name="Bechman K.B."/>
            <person name="Herman A."/>
            <person name="Abrahante J.E."/>
            <person name="Garbe J."/>
        </authorList>
    </citation>
    <scope>NUCLEOTIDE SEQUENCE</scope>
    <source>
        <strain evidence="2">Duluth1</strain>
        <tissue evidence="2">Whole animal</tissue>
    </source>
</reference>
<dbReference type="EMBL" id="JAIWYP010000003">
    <property type="protein sequence ID" value="KAH3855185.1"/>
    <property type="molecule type" value="Genomic_DNA"/>
</dbReference>
<evidence type="ECO:0000313" key="2">
    <source>
        <dbReference type="EMBL" id="KAH3855185.1"/>
    </source>
</evidence>
<evidence type="ECO:0000313" key="3">
    <source>
        <dbReference type="Proteomes" id="UP000828390"/>
    </source>
</evidence>
<keyword evidence="1" id="KW-0812">Transmembrane</keyword>
<name>A0A9D4LAU8_DREPO</name>
<protein>
    <submittedName>
        <fullName evidence="2">Uncharacterized protein</fullName>
    </submittedName>
</protein>
<gene>
    <name evidence="2" type="ORF">DPMN_097749</name>
</gene>
<dbReference type="AlphaFoldDB" id="A0A9D4LAU8"/>
<sequence length="128" mass="14058">MFGQQKKTVEIDFSASYQNNKVVKAIKDLIMSAFASISVLVILVIISGGHGDSAVVLNKDLVGTAYFPWFGQCLSYEKYAGRCPCPSYGVCRGLKCCVLNIDRIIIPPVIRDPIFPIPPIPDPILRRG</sequence>
<reference evidence="2" key="1">
    <citation type="journal article" date="2019" name="bioRxiv">
        <title>The Genome of the Zebra Mussel, Dreissena polymorpha: A Resource for Invasive Species Research.</title>
        <authorList>
            <person name="McCartney M.A."/>
            <person name="Auch B."/>
            <person name="Kono T."/>
            <person name="Mallez S."/>
            <person name="Zhang Y."/>
            <person name="Obille A."/>
            <person name="Becker A."/>
            <person name="Abrahante J.E."/>
            <person name="Garbe J."/>
            <person name="Badalamenti J.P."/>
            <person name="Herman A."/>
            <person name="Mangelson H."/>
            <person name="Liachko I."/>
            <person name="Sullivan S."/>
            <person name="Sone E.D."/>
            <person name="Koren S."/>
            <person name="Silverstein K.A.T."/>
            <person name="Beckman K.B."/>
            <person name="Gohl D.M."/>
        </authorList>
    </citation>
    <scope>NUCLEOTIDE SEQUENCE</scope>
    <source>
        <strain evidence="2">Duluth1</strain>
        <tissue evidence="2">Whole animal</tissue>
    </source>
</reference>
<keyword evidence="1" id="KW-0472">Membrane</keyword>
<evidence type="ECO:0000256" key="1">
    <source>
        <dbReference type="SAM" id="Phobius"/>
    </source>
</evidence>
<feature type="transmembrane region" description="Helical" evidence="1">
    <location>
        <begin position="29"/>
        <end position="49"/>
    </location>
</feature>
<comment type="caution">
    <text evidence="2">The sequence shown here is derived from an EMBL/GenBank/DDBJ whole genome shotgun (WGS) entry which is preliminary data.</text>
</comment>
<keyword evidence="1" id="KW-1133">Transmembrane helix</keyword>
<proteinExistence type="predicted"/>
<organism evidence="2 3">
    <name type="scientific">Dreissena polymorpha</name>
    <name type="common">Zebra mussel</name>
    <name type="synonym">Mytilus polymorpha</name>
    <dbReference type="NCBI Taxonomy" id="45954"/>
    <lineage>
        <taxon>Eukaryota</taxon>
        <taxon>Metazoa</taxon>
        <taxon>Spiralia</taxon>
        <taxon>Lophotrochozoa</taxon>
        <taxon>Mollusca</taxon>
        <taxon>Bivalvia</taxon>
        <taxon>Autobranchia</taxon>
        <taxon>Heteroconchia</taxon>
        <taxon>Euheterodonta</taxon>
        <taxon>Imparidentia</taxon>
        <taxon>Neoheterodontei</taxon>
        <taxon>Myida</taxon>
        <taxon>Dreissenoidea</taxon>
        <taxon>Dreissenidae</taxon>
        <taxon>Dreissena</taxon>
    </lineage>
</organism>